<organism evidence="1 2">
    <name type="scientific">Liparis tanakae</name>
    <name type="common">Tanaka's snailfish</name>
    <dbReference type="NCBI Taxonomy" id="230148"/>
    <lineage>
        <taxon>Eukaryota</taxon>
        <taxon>Metazoa</taxon>
        <taxon>Chordata</taxon>
        <taxon>Craniata</taxon>
        <taxon>Vertebrata</taxon>
        <taxon>Euteleostomi</taxon>
        <taxon>Actinopterygii</taxon>
        <taxon>Neopterygii</taxon>
        <taxon>Teleostei</taxon>
        <taxon>Neoteleostei</taxon>
        <taxon>Acanthomorphata</taxon>
        <taxon>Eupercaria</taxon>
        <taxon>Perciformes</taxon>
        <taxon>Cottioidei</taxon>
        <taxon>Cottales</taxon>
        <taxon>Liparidae</taxon>
        <taxon>Liparis</taxon>
    </lineage>
</organism>
<dbReference type="AlphaFoldDB" id="A0A4Z2HTY8"/>
<comment type="caution">
    <text evidence="1">The sequence shown here is derived from an EMBL/GenBank/DDBJ whole genome shotgun (WGS) entry which is preliminary data.</text>
</comment>
<dbReference type="Proteomes" id="UP000314294">
    <property type="component" value="Unassembled WGS sequence"/>
</dbReference>
<keyword evidence="2" id="KW-1185">Reference proteome</keyword>
<gene>
    <name evidence="1" type="ORF">EYF80_021395</name>
</gene>
<name>A0A4Z2HTY8_9TELE</name>
<dbReference type="EMBL" id="SRLO01000191">
    <property type="protein sequence ID" value="TNN68342.1"/>
    <property type="molecule type" value="Genomic_DNA"/>
</dbReference>
<evidence type="ECO:0000313" key="1">
    <source>
        <dbReference type="EMBL" id="TNN68342.1"/>
    </source>
</evidence>
<proteinExistence type="predicted"/>
<reference evidence="1 2" key="1">
    <citation type="submission" date="2019-03" db="EMBL/GenBank/DDBJ databases">
        <title>First draft genome of Liparis tanakae, snailfish: a comprehensive survey of snailfish specific genes.</title>
        <authorList>
            <person name="Kim W."/>
            <person name="Song I."/>
            <person name="Jeong J.-H."/>
            <person name="Kim D."/>
            <person name="Kim S."/>
            <person name="Ryu S."/>
            <person name="Song J.Y."/>
            <person name="Lee S.K."/>
        </authorList>
    </citation>
    <scope>NUCLEOTIDE SEQUENCE [LARGE SCALE GENOMIC DNA]</scope>
    <source>
        <tissue evidence="1">Muscle</tissue>
    </source>
</reference>
<protein>
    <submittedName>
        <fullName evidence="1">Uncharacterized protein</fullName>
    </submittedName>
</protein>
<sequence length="62" mass="6988">MMRTRARSFATVKTSWILVAQRTLEQFTQGVLPRERLPSVQDLVTGPIEVAIILQSCLSTSR</sequence>
<evidence type="ECO:0000313" key="2">
    <source>
        <dbReference type="Proteomes" id="UP000314294"/>
    </source>
</evidence>
<accession>A0A4Z2HTY8</accession>